<feature type="transmembrane region" description="Helical" evidence="9">
    <location>
        <begin position="249"/>
        <end position="271"/>
    </location>
</feature>
<accession>A0A4R6VLL2</accession>
<dbReference type="EMBL" id="SNYO01000002">
    <property type="protein sequence ID" value="TDQ62845.1"/>
    <property type="molecule type" value="Genomic_DNA"/>
</dbReference>
<comment type="caution">
    <text evidence="10">The sequence shown here is derived from an EMBL/GenBank/DDBJ whole genome shotgun (WGS) entry which is preliminary data.</text>
</comment>
<evidence type="ECO:0000256" key="1">
    <source>
        <dbReference type="ARBA" id="ARBA00004651"/>
    </source>
</evidence>
<comment type="similarity">
    <text evidence="2">Belongs to the autoinducer-2 exporter (AI-2E) (TC 2.A.86) family.</text>
</comment>
<feature type="transmembrane region" description="Helical" evidence="9">
    <location>
        <begin position="291"/>
        <end position="314"/>
    </location>
</feature>
<evidence type="ECO:0000313" key="10">
    <source>
        <dbReference type="EMBL" id="TDQ62845.1"/>
    </source>
</evidence>
<evidence type="ECO:0000256" key="7">
    <source>
        <dbReference type="ARBA" id="ARBA00023136"/>
    </source>
</evidence>
<dbReference type="GO" id="GO:0055085">
    <property type="term" value="P:transmembrane transport"/>
    <property type="evidence" value="ECO:0007669"/>
    <property type="project" value="TreeGrafter"/>
</dbReference>
<evidence type="ECO:0000256" key="5">
    <source>
        <dbReference type="ARBA" id="ARBA00022692"/>
    </source>
</evidence>
<dbReference type="AlphaFoldDB" id="A0A4R6VLL2"/>
<proteinExistence type="inferred from homology"/>
<evidence type="ECO:0000313" key="11">
    <source>
        <dbReference type="Proteomes" id="UP000295705"/>
    </source>
</evidence>
<evidence type="ECO:0000256" key="2">
    <source>
        <dbReference type="ARBA" id="ARBA00009773"/>
    </source>
</evidence>
<reference evidence="10 11" key="1">
    <citation type="submission" date="2019-03" db="EMBL/GenBank/DDBJ databases">
        <title>Genomic Encyclopedia of Type Strains, Phase IV (KMG-IV): sequencing the most valuable type-strain genomes for metagenomic binning, comparative biology and taxonomic classification.</title>
        <authorList>
            <person name="Goeker M."/>
        </authorList>
    </citation>
    <scope>NUCLEOTIDE SEQUENCE [LARGE SCALE GENOMIC DNA]</scope>
    <source>
        <strain evidence="10 11">DSM 45775</strain>
    </source>
</reference>
<evidence type="ECO:0000256" key="6">
    <source>
        <dbReference type="ARBA" id="ARBA00022989"/>
    </source>
</evidence>
<feature type="region of interest" description="Disordered" evidence="8">
    <location>
        <begin position="328"/>
        <end position="349"/>
    </location>
</feature>
<keyword evidence="6 9" id="KW-1133">Transmembrane helix</keyword>
<keyword evidence="4" id="KW-1003">Cell membrane</keyword>
<feature type="transmembrane region" description="Helical" evidence="9">
    <location>
        <begin position="53"/>
        <end position="77"/>
    </location>
</feature>
<name>A0A4R6VLL2_9PSEU</name>
<dbReference type="PANTHER" id="PTHR21716:SF53">
    <property type="entry name" value="PERMEASE PERM-RELATED"/>
    <property type="match status" value="1"/>
</dbReference>
<evidence type="ECO:0000256" key="9">
    <source>
        <dbReference type="SAM" id="Phobius"/>
    </source>
</evidence>
<evidence type="ECO:0000256" key="3">
    <source>
        <dbReference type="ARBA" id="ARBA00022448"/>
    </source>
</evidence>
<dbReference type="GO" id="GO:0005886">
    <property type="term" value="C:plasma membrane"/>
    <property type="evidence" value="ECO:0007669"/>
    <property type="project" value="UniProtKB-SubCell"/>
</dbReference>
<keyword evidence="3" id="KW-0813">Transport</keyword>
<protein>
    <submittedName>
        <fullName evidence="10">Putative PurR-regulated permease PerM</fullName>
    </submittedName>
</protein>
<feature type="transmembrane region" description="Helical" evidence="9">
    <location>
        <begin position="135"/>
        <end position="162"/>
    </location>
</feature>
<evidence type="ECO:0000256" key="4">
    <source>
        <dbReference type="ARBA" id="ARBA00022475"/>
    </source>
</evidence>
<keyword evidence="5 9" id="KW-0812">Transmembrane</keyword>
<dbReference type="Proteomes" id="UP000295705">
    <property type="component" value="Unassembled WGS sequence"/>
</dbReference>
<dbReference type="PANTHER" id="PTHR21716">
    <property type="entry name" value="TRANSMEMBRANE PROTEIN"/>
    <property type="match status" value="1"/>
</dbReference>
<evidence type="ECO:0000256" key="8">
    <source>
        <dbReference type="SAM" id="MobiDB-lite"/>
    </source>
</evidence>
<sequence>MVTATVIGVAALAVAAYAARGALILVFVGFFLATGIEPAVRYLGQRRVPRGAAVALVVLGVLLVLTGVVAVIVVPAAHQVGVLAQQLPDRMNQLGAQVGGQGTSLGAALQDPAQHQQLQQQASSVGKAVGAALTVVFSALGAVLGGVFSAVTVLALMVYFALAMPRILAGLNRTLAREDRIKTADQALGRIGGYVSGQLLVSLVAGLTSLVFFLLAGLPYPALLALVVAILDAIPQVGAALASLAGIGVALTVSPGLAVATLAFFVVYQAVENYLVAPRVFARTVELSPAAAFVALLIGGSVGGLLGAITALPLTAAGKVVLRQALQERRAARPRRPSDPGGAPLSTDT</sequence>
<dbReference type="Pfam" id="PF01594">
    <property type="entry name" value="AI-2E_transport"/>
    <property type="match status" value="1"/>
</dbReference>
<dbReference type="InterPro" id="IPR002549">
    <property type="entry name" value="AI-2E-like"/>
</dbReference>
<gene>
    <name evidence="10" type="ORF">EV188_102501</name>
</gene>
<keyword evidence="11" id="KW-1185">Reference proteome</keyword>
<keyword evidence="7 9" id="KW-0472">Membrane</keyword>
<comment type="subcellular location">
    <subcellularLocation>
        <location evidence="1">Cell membrane</location>
        <topology evidence="1">Multi-pass membrane protein</topology>
    </subcellularLocation>
</comment>
<feature type="transmembrane region" description="Helical" evidence="9">
    <location>
        <begin position="6"/>
        <end position="32"/>
    </location>
</feature>
<organism evidence="10 11">
    <name type="scientific">Actinomycetospora succinea</name>
    <dbReference type="NCBI Taxonomy" id="663603"/>
    <lineage>
        <taxon>Bacteria</taxon>
        <taxon>Bacillati</taxon>
        <taxon>Actinomycetota</taxon>
        <taxon>Actinomycetes</taxon>
        <taxon>Pseudonocardiales</taxon>
        <taxon>Pseudonocardiaceae</taxon>
        <taxon>Actinomycetospora</taxon>
    </lineage>
</organism>